<feature type="compositionally biased region" description="Acidic residues" evidence="1">
    <location>
        <begin position="382"/>
        <end position="400"/>
    </location>
</feature>
<feature type="region of interest" description="Disordered" evidence="1">
    <location>
        <begin position="370"/>
        <end position="400"/>
    </location>
</feature>
<dbReference type="EMBL" id="AP027452">
    <property type="protein sequence ID" value="BDY31447.1"/>
    <property type="molecule type" value="Genomic_DNA"/>
</dbReference>
<evidence type="ECO:0000313" key="3">
    <source>
        <dbReference type="EMBL" id="BDY31447.1"/>
    </source>
</evidence>
<accession>A0AAI8TZL8</accession>
<dbReference type="RefSeq" id="WP_286211819.1">
    <property type="nucleotide sequence ID" value="NZ_AP027452.1"/>
</dbReference>
<proteinExistence type="predicted"/>
<evidence type="ECO:0000256" key="1">
    <source>
        <dbReference type="SAM" id="MobiDB-lite"/>
    </source>
</evidence>
<organism evidence="3 4">
    <name type="scientific">Mycolicibacterium mageritense</name>
    <name type="common">Mycobacterium mageritense</name>
    <dbReference type="NCBI Taxonomy" id="53462"/>
    <lineage>
        <taxon>Bacteria</taxon>
        <taxon>Bacillati</taxon>
        <taxon>Actinomycetota</taxon>
        <taxon>Actinomycetes</taxon>
        <taxon>Mycobacteriales</taxon>
        <taxon>Mycobacteriaceae</taxon>
        <taxon>Mycolicibacterium</taxon>
    </lineage>
</organism>
<evidence type="ECO:0000259" key="2">
    <source>
        <dbReference type="Pfam" id="PF18476"/>
    </source>
</evidence>
<evidence type="ECO:0000313" key="4">
    <source>
        <dbReference type="Proteomes" id="UP001241092"/>
    </source>
</evidence>
<gene>
    <name evidence="3" type="ORF">hbim_05399</name>
</gene>
<dbReference type="AlphaFoldDB" id="A0AAI8TZL8"/>
<sequence>MKSVLPEWYEHDDTTLGEILKTGTIALDTNALLDLYRVGNQQRNEILNVLDAVRDRLFIPYQVALEYQRGRLGVVRDSGAIYDKLAAGFQLKQEQLHDIRDPQLKKEVQKLFDEVFARFKHGLDHLRDEHTLTVAAAKKRDPVRQALDGLLSTGAVGKRPSDDVLKERRAEAARRINDSVPPGFGDAKKPDASGDYLIWAELLEFAAESGRPMMFVSNDDAKGDWYRDKIAGESLGPRPELVAEMRAALPGHPYHQTNLASFLWLAKKHIGASVDSETIDSVMRIEIHPAKRPKYRKLKSISVGRDQQQDMVPLDELLNTWALIQQSKSSRSDVERRLAEVLAERLVESDDQELSDAARSAITALLKHRRNLRLREQRDDDNPADDAPDTEDADNPEPTD</sequence>
<feature type="domain" description="PIN like" evidence="2">
    <location>
        <begin position="25"/>
        <end position="241"/>
    </location>
</feature>
<dbReference type="Proteomes" id="UP001241092">
    <property type="component" value="Chromosome"/>
</dbReference>
<protein>
    <recommendedName>
        <fullName evidence="2">PIN like domain-containing protein</fullName>
    </recommendedName>
</protein>
<dbReference type="Pfam" id="PF18476">
    <property type="entry name" value="PIN_8"/>
    <property type="match status" value="1"/>
</dbReference>
<name>A0AAI8TZL8_MYCME</name>
<dbReference type="InterPro" id="IPR041578">
    <property type="entry name" value="PIN_8"/>
</dbReference>
<reference evidence="3" key="1">
    <citation type="submission" date="2023-03" db="EMBL/GenBank/DDBJ databases">
        <title>Draft genome sequence of a Mycolicibacterium mageritense strain H4_3_1 isolated from a hybrid biological-inorganic system reactor.</title>
        <authorList>
            <person name="Feng X."/>
            <person name="Kazama D."/>
            <person name="Sato K."/>
            <person name="Kobayashi H."/>
        </authorList>
    </citation>
    <scope>NUCLEOTIDE SEQUENCE</scope>
    <source>
        <strain evidence="3">H4_3_1</strain>
    </source>
</reference>